<gene>
    <name evidence="8" type="primary">acpS</name>
    <name evidence="12" type="ORF">STRTUCAR8_04288</name>
</gene>
<comment type="subcellular location">
    <subcellularLocation>
        <location evidence="8">Cytoplasm</location>
    </subcellularLocation>
</comment>
<evidence type="ECO:0000256" key="1">
    <source>
        <dbReference type="ARBA" id="ARBA00022516"/>
    </source>
</evidence>
<keyword evidence="7 8" id="KW-0275">Fatty acid biosynthesis</keyword>
<dbReference type="Gene3D" id="3.10.129.10">
    <property type="entry name" value="Hotdog Thioesterase"/>
    <property type="match status" value="1"/>
</dbReference>
<dbReference type="InterPro" id="IPR029069">
    <property type="entry name" value="HotDog_dom_sf"/>
</dbReference>
<dbReference type="PROSITE" id="PS51770">
    <property type="entry name" value="HOTDOG_ACOT"/>
    <property type="match status" value="1"/>
</dbReference>
<feature type="region of interest" description="Disordered" evidence="10">
    <location>
        <begin position="136"/>
        <end position="157"/>
    </location>
</feature>
<organism evidence="12 13">
    <name type="scientific">Streptomyces turgidiscabies (strain Car8)</name>
    <dbReference type="NCBI Taxonomy" id="698760"/>
    <lineage>
        <taxon>Bacteria</taxon>
        <taxon>Bacillati</taxon>
        <taxon>Actinomycetota</taxon>
        <taxon>Actinomycetes</taxon>
        <taxon>Kitasatosporales</taxon>
        <taxon>Streptomycetaceae</taxon>
        <taxon>Streptomyces</taxon>
    </lineage>
</organism>
<comment type="catalytic activity">
    <reaction evidence="8">
        <text>apo-[ACP] + CoA = holo-[ACP] + adenosine 3',5'-bisphosphate + H(+)</text>
        <dbReference type="Rhea" id="RHEA:12068"/>
        <dbReference type="Rhea" id="RHEA-COMP:9685"/>
        <dbReference type="Rhea" id="RHEA-COMP:9690"/>
        <dbReference type="ChEBI" id="CHEBI:15378"/>
        <dbReference type="ChEBI" id="CHEBI:29999"/>
        <dbReference type="ChEBI" id="CHEBI:57287"/>
        <dbReference type="ChEBI" id="CHEBI:58343"/>
        <dbReference type="ChEBI" id="CHEBI:64479"/>
        <dbReference type="EC" id="2.7.8.7"/>
    </reaction>
</comment>
<keyword evidence="8" id="KW-0963">Cytoplasm</keyword>
<evidence type="ECO:0000256" key="8">
    <source>
        <dbReference type="HAMAP-Rule" id="MF_00101"/>
    </source>
</evidence>
<keyword evidence="3 8" id="KW-0479">Metal-binding</keyword>
<feature type="binding site" evidence="8">
    <location>
        <position position="14"/>
    </location>
    <ligand>
        <name>Mg(2+)</name>
        <dbReference type="ChEBI" id="CHEBI:18420"/>
    </ligand>
</feature>
<feature type="domain" description="HotDog ACOT-type" evidence="11">
    <location>
        <begin position="165"/>
        <end position="291"/>
    </location>
</feature>
<dbReference type="GeneID" id="97403361"/>
<evidence type="ECO:0000313" key="12">
    <source>
        <dbReference type="EMBL" id="ELP70693.1"/>
    </source>
</evidence>
<dbReference type="Pfam" id="PF03061">
    <property type="entry name" value="4HBT"/>
    <property type="match status" value="1"/>
</dbReference>
<evidence type="ECO:0000313" key="13">
    <source>
        <dbReference type="Proteomes" id="UP000010931"/>
    </source>
</evidence>
<comment type="function">
    <text evidence="8">Transfers the 4'-phosphopantetheine moiety from coenzyme A to a Ser of acyl-carrier-protein.</text>
</comment>
<evidence type="ECO:0000256" key="9">
    <source>
        <dbReference type="PROSITE-ProRule" id="PRU01106"/>
    </source>
</evidence>
<dbReference type="InterPro" id="IPR008278">
    <property type="entry name" value="4-PPantetheinyl_Trfase_dom"/>
</dbReference>
<name>L7FH26_STRT8</name>
<dbReference type="EMBL" id="AEJB01000045">
    <property type="protein sequence ID" value="ELP70693.1"/>
    <property type="molecule type" value="Genomic_DNA"/>
</dbReference>
<comment type="cofactor">
    <cofactor evidence="8">
        <name>Mg(2+)</name>
        <dbReference type="ChEBI" id="CHEBI:18420"/>
    </cofactor>
</comment>
<evidence type="ECO:0000256" key="7">
    <source>
        <dbReference type="ARBA" id="ARBA00023160"/>
    </source>
</evidence>
<evidence type="ECO:0000256" key="4">
    <source>
        <dbReference type="ARBA" id="ARBA00022832"/>
    </source>
</evidence>
<dbReference type="InterPro" id="IPR004568">
    <property type="entry name" value="Ppantetheine-prot_Trfase_dom"/>
</dbReference>
<dbReference type="STRING" id="85558.T45_04253"/>
<keyword evidence="13" id="KW-1185">Reference proteome</keyword>
<keyword evidence="4 8" id="KW-0276">Fatty acid metabolism</keyword>
<dbReference type="Proteomes" id="UP000010931">
    <property type="component" value="Unassembled WGS sequence"/>
</dbReference>
<dbReference type="GO" id="GO:0008897">
    <property type="term" value="F:holo-[acyl-carrier-protein] synthase activity"/>
    <property type="evidence" value="ECO:0007669"/>
    <property type="project" value="UniProtKB-UniRule"/>
</dbReference>
<dbReference type="InterPro" id="IPR037143">
    <property type="entry name" value="4-PPantetheinyl_Trfase_dom_sf"/>
</dbReference>
<proteinExistence type="inferred from homology"/>
<feature type="binding site" evidence="8">
    <location>
        <position position="63"/>
    </location>
    <ligand>
        <name>Mg(2+)</name>
        <dbReference type="ChEBI" id="CHEBI:18420"/>
    </ligand>
</feature>
<dbReference type="InterPro" id="IPR002582">
    <property type="entry name" value="ACPS"/>
</dbReference>
<sequence length="303" mass="32711">MSGAGGETVRIGVDVLDRTELRRLVEWPWFLRFSFAPEEVRRAERMGEERRLEFLAGRFAAKEAVLKVLGTGFLQGVVPRDICVDQAGDGSPVVSLRGSAAGLGPSTPSSIALSITHKRDVVAAVALGVVPPADPMPVTPTQVGTENSSAHRKGDVPMSLADPPEEAEVSAFLRVRVGQEAAHYGGDLVDGAHVLRLFGDLVTEITARTDDDEGLLAEYSGVRFLAPVRPGDYLEVRGRVVRRTRLRRVVELEAHKVIEARPEDGESAVRVLSDPRPVCRATATTVVPRRKPTVKTSTAAKES</sequence>
<evidence type="ECO:0000256" key="5">
    <source>
        <dbReference type="ARBA" id="ARBA00022842"/>
    </source>
</evidence>
<dbReference type="EC" id="2.7.8.7" evidence="8"/>
<evidence type="ECO:0000256" key="10">
    <source>
        <dbReference type="SAM" id="MobiDB-lite"/>
    </source>
</evidence>
<dbReference type="SUPFAM" id="SSF56214">
    <property type="entry name" value="4'-phosphopantetheinyl transferase"/>
    <property type="match status" value="1"/>
</dbReference>
<dbReference type="Gene3D" id="3.90.470.20">
    <property type="entry name" value="4'-phosphopantetheinyl transferase domain"/>
    <property type="match status" value="1"/>
</dbReference>
<feature type="compositionally biased region" description="Polar residues" evidence="10">
    <location>
        <begin position="139"/>
        <end position="148"/>
    </location>
</feature>
<evidence type="ECO:0000256" key="6">
    <source>
        <dbReference type="ARBA" id="ARBA00023098"/>
    </source>
</evidence>
<keyword evidence="1 8" id="KW-0444">Lipid biosynthesis</keyword>
<dbReference type="InterPro" id="IPR033120">
    <property type="entry name" value="HOTDOG_ACOT"/>
</dbReference>
<dbReference type="GO" id="GO:0000287">
    <property type="term" value="F:magnesium ion binding"/>
    <property type="evidence" value="ECO:0007669"/>
    <property type="project" value="UniProtKB-UniRule"/>
</dbReference>
<keyword evidence="9" id="KW-0378">Hydrolase</keyword>
<dbReference type="PATRIC" id="fig|698760.3.peg.687"/>
<dbReference type="GO" id="GO:0016787">
    <property type="term" value="F:hydrolase activity"/>
    <property type="evidence" value="ECO:0007669"/>
    <property type="project" value="UniProtKB-KW"/>
</dbReference>
<dbReference type="GO" id="GO:0006633">
    <property type="term" value="P:fatty acid biosynthetic process"/>
    <property type="evidence" value="ECO:0007669"/>
    <property type="project" value="UniProtKB-UniRule"/>
</dbReference>
<dbReference type="NCBIfam" id="TIGR00556">
    <property type="entry name" value="pantethn_trn"/>
    <property type="match status" value="1"/>
</dbReference>
<dbReference type="GO" id="GO:0005737">
    <property type="term" value="C:cytoplasm"/>
    <property type="evidence" value="ECO:0007669"/>
    <property type="project" value="UniProtKB-SubCell"/>
</dbReference>
<dbReference type="InterPro" id="IPR006683">
    <property type="entry name" value="Thioestr_dom"/>
</dbReference>
<protein>
    <recommendedName>
        <fullName evidence="8">Holo-[acyl-carrier-protein] synthase</fullName>
        <shortName evidence="8">Holo-ACP synthase</shortName>
        <ecNumber evidence="8">2.7.8.7</ecNumber>
    </recommendedName>
    <alternativeName>
        <fullName evidence="8">4'-phosphopantetheinyl transferase AcpS</fullName>
    </alternativeName>
</protein>
<dbReference type="HAMAP" id="MF_00101">
    <property type="entry name" value="AcpS"/>
    <property type="match status" value="1"/>
</dbReference>
<dbReference type="Pfam" id="PF01648">
    <property type="entry name" value="ACPS"/>
    <property type="match status" value="1"/>
</dbReference>
<keyword evidence="6 8" id="KW-0443">Lipid metabolism</keyword>
<dbReference type="AlphaFoldDB" id="L7FH26"/>
<keyword evidence="2 8" id="KW-0808">Transferase</keyword>
<reference evidence="12 13" key="1">
    <citation type="journal article" date="2011" name="Plasmid">
        <title>Streptomyces turgidiscabies Car8 contains a modular pathogenicity island that shares virulence genes with other actinobacterial plant pathogens.</title>
        <authorList>
            <person name="Huguet-Tapia J.C."/>
            <person name="Badger J.H."/>
            <person name="Loria R."/>
            <person name="Pettis G.S."/>
        </authorList>
    </citation>
    <scope>NUCLEOTIDE SEQUENCE [LARGE SCALE GENOMIC DNA]</scope>
    <source>
        <strain evidence="12 13">Car8</strain>
    </source>
</reference>
<dbReference type="SUPFAM" id="SSF54637">
    <property type="entry name" value="Thioesterase/thiol ester dehydrase-isomerase"/>
    <property type="match status" value="1"/>
</dbReference>
<keyword evidence="5 8" id="KW-0460">Magnesium</keyword>
<evidence type="ECO:0000256" key="2">
    <source>
        <dbReference type="ARBA" id="ARBA00022679"/>
    </source>
</evidence>
<evidence type="ECO:0000256" key="3">
    <source>
        <dbReference type="ARBA" id="ARBA00022723"/>
    </source>
</evidence>
<dbReference type="RefSeq" id="WP_006374005.1">
    <property type="nucleotide sequence ID" value="NZ_AEJB01000045.1"/>
</dbReference>
<evidence type="ECO:0000259" key="11">
    <source>
        <dbReference type="PROSITE" id="PS51770"/>
    </source>
</evidence>
<accession>L7FH26</accession>
<comment type="similarity">
    <text evidence="8">Belongs to the P-Pant transferase superfamily. AcpS family.</text>
</comment>
<comment type="caution">
    <text evidence="12">The sequence shown here is derived from an EMBL/GenBank/DDBJ whole genome shotgun (WGS) entry which is preliminary data.</text>
</comment>